<name>F0SF98_RUBBR</name>
<evidence type="ECO:0000313" key="5">
    <source>
        <dbReference type="Proteomes" id="UP000006860"/>
    </source>
</evidence>
<dbReference type="KEGG" id="pbs:Plabr_0626"/>
<dbReference type="GO" id="GO:0008867">
    <property type="term" value="F:galactarate dehydratase activity"/>
    <property type="evidence" value="ECO:0007669"/>
    <property type="project" value="UniProtKB-EC"/>
</dbReference>
<accession>F0SF98</accession>
<dbReference type="InterPro" id="IPR007392">
    <property type="entry name" value="GD_AH_second"/>
</dbReference>
<feature type="domain" description="SAF" evidence="3">
    <location>
        <begin position="15"/>
        <end position="86"/>
    </location>
</feature>
<evidence type="ECO:0000259" key="3">
    <source>
        <dbReference type="SMART" id="SM00858"/>
    </source>
</evidence>
<dbReference type="PANTHER" id="PTHR30536:SF5">
    <property type="entry name" value="ALTRONATE DEHYDRATASE"/>
    <property type="match status" value="1"/>
</dbReference>
<organism evidence="4 5">
    <name type="scientific">Rubinisphaera brasiliensis (strain ATCC 49424 / DSM 5305 / JCM 21570 / IAM 15109 / NBRC 103401 / IFAM 1448)</name>
    <name type="common">Planctomyces brasiliensis</name>
    <dbReference type="NCBI Taxonomy" id="756272"/>
    <lineage>
        <taxon>Bacteria</taxon>
        <taxon>Pseudomonadati</taxon>
        <taxon>Planctomycetota</taxon>
        <taxon>Planctomycetia</taxon>
        <taxon>Planctomycetales</taxon>
        <taxon>Planctomycetaceae</taxon>
        <taxon>Rubinisphaera</taxon>
    </lineage>
</organism>
<dbReference type="STRING" id="756272.Plabr_0626"/>
<sequence>MTANEPALLLLHPGDNVVIAVRSLPAGTFPDDRGQEHTLSQPIPAGHKVCRSAVAEGQPVVKYGQIIGFASSAMQPGDWVHTHNVVRGNLELDHQSATEVPEVEFLSDPGTFDGFRRPHGRAGTRNYLAVISTVNCSSTSARRVVESLSPELLAKYPHVDGVIALTHKGGCAFEFQGPDHEQLNRTLAGYAKHPNVAGFLVLGLGCETAQGSYLIESNDLVQLEGAGGSSKASPLITIQESGGVAATVKRAVEAMPELFQEANRCRREPIPLSELIVGLECGGSDGYSGITANPAIGVAADWMVRSGGTVILSETPEIYGGEHLLTRRAVSRDVADQLLERIRWWEDYGAKFGQRIDNNPSVGNKQGGLTTIYEKSLGAIAKAGSTPMRAVYHYAETVKETGFVVMDTPGYDPASVTGMIAGGAQVSVFSTGRGSCFGSKPAPTLKVCSNTQTYQRLVSDMDIDAGEILSGVSLEQKGREIFDEIVAVASGKQTKSEAQGIGDEEFCPWSPGPIF</sequence>
<keyword evidence="5" id="KW-1185">Reference proteome</keyword>
<comment type="similarity">
    <text evidence="1">Belongs to the UxaA family.</text>
</comment>
<reference evidence="5" key="1">
    <citation type="submission" date="2011-02" db="EMBL/GenBank/DDBJ databases">
        <title>The complete genome of Planctomyces brasiliensis DSM 5305.</title>
        <authorList>
            <person name="Lucas S."/>
            <person name="Copeland A."/>
            <person name="Lapidus A."/>
            <person name="Bruce D."/>
            <person name="Goodwin L."/>
            <person name="Pitluck S."/>
            <person name="Kyrpides N."/>
            <person name="Mavromatis K."/>
            <person name="Pagani I."/>
            <person name="Ivanova N."/>
            <person name="Ovchinnikova G."/>
            <person name="Lu M."/>
            <person name="Detter J.C."/>
            <person name="Han C."/>
            <person name="Land M."/>
            <person name="Hauser L."/>
            <person name="Markowitz V."/>
            <person name="Cheng J.-F."/>
            <person name="Hugenholtz P."/>
            <person name="Woyke T."/>
            <person name="Wu D."/>
            <person name="Tindall B."/>
            <person name="Pomrenke H.G."/>
            <person name="Brambilla E."/>
            <person name="Klenk H.-P."/>
            <person name="Eisen J.A."/>
        </authorList>
    </citation>
    <scope>NUCLEOTIDE SEQUENCE [LARGE SCALE GENOMIC DNA]</scope>
    <source>
        <strain evidence="5">ATCC 49424 / DSM 5305 / JCM 21570 / NBRC 103401 / IFAM 1448</strain>
    </source>
</reference>
<evidence type="ECO:0000256" key="2">
    <source>
        <dbReference type="ARBA" id="ARBA00023239"/>
    </source>
</evidence>
<dbReference type="RefSeq" id="WP_013626996.1">
    <property type="nucleotide sequence ID" value="NC_015174.1"/>
</dbReference>
<dbReference type="Proteomes" id="UP000006860">
    <property type="component" value="Chromosome"/>
</dbReference>
<dbReference type="Pfam" id="PF08666">
    <property type="entry name" value="SAF"/>
    <property type="match status" value="1"/>
</dbReference>
<proteinExistence type="inferred from homology"/>
<evidence type="ECO:0000313" key="4">
    <source>
        <dbReference type="EMBL" id="ADY58253.1"/>
    </source>
</evidence>
<dbReference type="InterPro" id="IPR044144">
    <property type="entry name" value="SAF_UxaA/GarD"/>
</dbReference>
<dbReference type="EC" id="4.2.1.42" evidence="4"/>
<dbReference type="Pfam" id="PF20629">
    <property type="entry name" value="GD_AH_C"/>
    <property type="match status" value="1"/>
</dbReference>
<evidence type="ECO:0000256" key="1">
    <source>
        <dbReference type="ARBA" id="ARBA00010986"/>
    </source>
</evidence>
<dbReference type="HOGENOM" id="CLU_029189_0_0_0"/>
<dbReference type="CDD" id="cd11613">
    <property type="entry name" value="SAF_AH_GD"/>
    <property type="match status" value="1"/>
</dbReference>
<dbReference type="GO" id="GO:0019698">
    <property type="term" value="P:D-galacturonate catabolic process"/>
    <property type="evidence" value="ECO:0007669"/>
    <property type="project" value="TreeGrafter"/>
</dbReference>
<dbReference type="Pfam" id="PF04295">
    <property type="entry name" value="GD_AH_second"/>
    <property type="match status" value="1"/>
</dbReference>
<gene>
    <name evidence="4" type="ordered locus">Plabr_0626</name>
</gene>
<dbReference type="InterPro" id="IPR013974">
    <property type="entry name" value="SAF"/>
</dbReference>
<dbReference type="OrthoDB" id="9804574at2"/>
<dbReference type="EMBL" id="CP002546">
    <property type="protein sequence ID" value="ADY58253.1"/>
    <property type="molecule type" value="Genomic_DNA"/>
</dbReference>
<dbReference type="InterPro" id="IPR048332">
    <property type="entry name" value="GD_AH_C"/>
</dbReference>
<dbReference type="Gene3D" id="2.30.130.110">
    <property type="match status" value="1"/>
</dbReference>
<dbReference type="PANTHER" id="PTHR30536">
    <property type="entry name" value="ALTRONATE/GALACTARATE DEHYDRATASE"/>
    <property type="match status" value="1"/>
</dbReference>
<protein>
    <submittedName>
        <fullName evidence="4">Galactarate dehydratase</fullName>
        <ecNumber evidence="4">4.2.1.42</ecNumber>
    </submittedName>
</protein>
<dbReference type="AlphaFoldDB" id="F0SF98"/>
<dbReference type="InterPro" id="IPR052172">
    <property type="entry name" value="UxaA_altronate/galactarate_dh"/>
</dbReference>
<keyword evidence="2 4" id="KW-0456">Lyase</keyword>
<dbReference type="SMART" id="SM00858">
    <property type="entry name" value="SAF"/>
    <property type="match status" value="1"/>
</dbReference>
<dbReference type="eggNOG" id="COG2721">
    <property type="taxonomic scope" value="Bacteria"/>
</dbReference>